<accession>A0A0D8JF71</accession>
<feature type="transmembrane region" description="Helical" evidence="1">
    <location>
        <begin position="5"/>
        <end position="23"/>
    </location>
</feature>
<dbReference type="Proteomes" id="UP000032544">
    <property type="component" value="Unassembled WGS sequence"/>
</dbReference>
<evidence type="ECO:0000256" key="1">
    <source>
        <dbReference type="SAM" id="Phobius"/>
    </source>
</evidence>
<dbReference type="AlphaFoldDB" id="A0A0D8JF71"/>
<gene>
    <name evidence="2" type="ORF">LH29_09535</name>
</gene>
<organism evidence="2 3">
    <name type="scientific">Draconibacterium sediminis</name>
    <dbReference type="NCBI Taxonomy" id="1544798"/>
    <lineage>
        <taxon>Bacteria</taxon>
        <taxon>Pseudomonadati</taxon>
        <taxon>Bacteroidota</taxon>
        <taxon>Bacteroidia</taxon>
        <taxon>Marinilabiliales</taxon>
        <taxon>Prolixibacteraceae</taxon>
        <taxon>Draconibacterium</taxon>
    </lineage>
</organism>
<keyword evidence="3" id="KW-1185">Reference proteome</keyword>
<evidence type="ECO:0000313" key="3">
    <source>
        <dbReference type="Proteomes" id="UP000032544"/>
    </source>
</evidence>
<comment type="caution">
    <text evidence="2">The sequence shown here is derived from an EMBL/GenBank/DDBJ whole genome shotgun (WGS) entry which is preliminary data.</text>
</comment>
<dbReference type="RefSeq" id="WP_045027971.1">
    <property type="nucleotide sequence ID" value="NZ_JRHC01000001.1"/>
</dbReference>
<name>A0A0D8JF71_9BACT</name>
<reference evidence="2 3" key="1">
    <citation type="submission" date="2014-09" db="EMBL/GenBank/DDBJ databases">
        <title>Draft Genome Sequence of Draconibacterium sp. JN14CK-3.</title>
        <authorList>
            <person name="Dong C."/>
            <person name="Lai Q."/>
            <person name="Shao Z."/>
        </authorList>
    </citation>
    <scope>NUCLEOTIDE SEQUENCE [LARGE SCALE GENOMIC DNA]</scope>
    <source>
        <strain evidence="2 3">JN14CK-3</strain>
    </source>
</reference>
<dbReference type="EMBL" id="JRHC01000001">
    <property type="protein sequence ID" value="KJF45570.1"/>
    <property type="molecule type" value="Genomic_DNA"/>
</dbReference>
<proteinExistence type="predicted"/>
<keyword evidence="1" id="KW-0472">Membrane</keyword>
<protein>
    <submittedName>
        <fullName evidence="2">Uncharacterized protein</fullName>
    </submittedName>
</protein>
<feature type="transmembrane region" description="Helical" evidence="1">
    <location>
        <begin position="29"/>
        <end position="52"/>
    </location>
</feature>
<sequence>MKTNITIYIVSLVILMAGIILTVENPDSGRMQMIAGGVTFLGLTLNILGFTLRIRQKRN</sequence>
<evidence type="ECO:0000313" key="2">
    <source>
        <dbReference type="EMBL" id="KJF45570.1"/>
    </source>
</evidence>
<keyword evidence="1" id="KW-1133">Transmembrane helix</keyword>
<dbReference type="STRING" id="1544798.LH29_09535"/>
<dbReference type="OrthoDB" id="9959857at2"/>
<keyword evidence="1" id="KW-0812">Transmembrane</keyword>